<dbReference type="PANTHER" id="PTHR37813:SF1">
    <property type="entry name" value="FELS-2 PROPHAGE PROTEIN"/>
    <property type="match status" value="1"/>
</dbReference>
<dbReference type="Pfam" id="PF10145">
    <property type="entry name" value="PhageMin_Tail"/>
    <property type="match status" value="1"/>
</dbReference>
<evidence type="ECO:0000313" key="3">
    <source>
        <dbReference type="EMBL" id="MFD1657002.1"/>
    </source>
</evidence>
<sequence>MYDLIARDHASRTFRTVGDAATRLQRQGSGVGAAIATGLKVGTVAAGGLAIASLKAAGDFEKSMNQVRAVSGATGKDFQDLRNQAKQLGATTKFSASQAADGMGFLAMAGFRAKDIMSAMPGVLSLASAGNMDLARSADIASNILTGYGFKATQTGKIVDVLAKTFTSTNTDLEQLGEAFKYAGPVAHSAGIKFEESAAAIGLMGNAGIQASMAGTSLRGAITRLLAPTDKIKGVLDQLGVKVVDSHDKMLPLADIIEQLGKKGATTSDLMTIFGQRAGPAMAALIDQGAPALRHLTKQLDNAGGTADKIAKVQMEGLQGQLTSLKSAWEGLMIEIGDLGVLKLATTGIEGITTATRGLTGYVDKYARPALGAFKTTLGNLVPVDKIKQGFSDAKTAVGDFFKGLVPGKAPALPTPMLKAPQAPAAIALPTLPASDSQKMGESIRKALEGGISNLDWGKLGSTLGKGLSSAIGWVGQHTADLTKKLADVIGKIDFVQVGKAFGSSAIPLAIGFITNLFEPLFSLDFWKKHWLDTIIAVVSIIPIGRLAGGLAKVVGKIPFLRVFEPLLKGVSKLGGWIEKGFGKFVLKPLGKFGKAILDGIVRGFTRVFPGAKGKLGEFIGKMALNIVGYAGRFAGAGERLIKGLGSGILKLGGTIGEWIGRIIGWLTKPFAKAGSWLVGKGRALVTGLKDGAVSIAKGIGSWVWRNVGSPLVARFARSGSWLYSKGRALVTGLKNGVVSIARSIGSWTMSHVISPVTTQFARAGSWLYSKGASLISGLKNGIVGAVKGIGSWLKKNLIDPVVNAVKHFFGIRSPSRVFMGIGGHLVAGLMKGLARTSGNAIAHKVFGSLPKALASIVKKGLVSITSLPGRALKALGGLGGDILGLLGLGGGGGGSSANQKIGQTLAAAYGWSGPQWAALKNLWTGESGWNERALNKSSGAYGIPQALPASKMASAGSDWRTSASTQIKWGLGYIKSRYGNPVNAYSAWLSRSPHWYDAGGIARGRGYMPKATLRPERVLSPRQTEAFERMVAVLERDHGQPRGGDTYTTSYTVNARTANFTPRDLERLQQQSEARQRVRRPK</sequence>
<proteinExistence type="predicted"/>
<keyword evidence="1" id="KW-1188">Viral release from host cell</keyword>
<dbReference type="InterPro" id="IPR023346">
    <property type="entry name" value="Lysozyme-like_dom_sf"/>
</dbReference>
<comment type="caution">
    <text evidence="3">The sequence shown here is derived from an EMBL/GenBank/DDBJ whole genome shotgun (WGS) entry which is preliminary data.</text>
</comment>
<dbReference type="InterPro" id="IPR010090">
    <property type="entry name" value="Phage_tape_meas"/>
</dbReference>
<dbReference type="NCBIfam" id="TIGR01760">
    <property type="entry name" value="tape_meas_TP901"/>
    <property type="match status" value="1"/>
</dbReference>
<dbReference type="RefSeq" id="WP_381077714.1">
    <property type="nucleotide sequence ID" value="NZ_JBHUDX010000004.1"/>
</dbReference>
<accession>A0ABW4II51</accession>
<keyword evidence="4" id="KW-1185">Reference proteome</keyword>
<feature type="domain" description="Phage tail tape measure protein" evidence="2">
    <location>
        <begin position="82"/>
        <end position="267"/>
    </location>
</feature>
<dbReference type="Proteomes" id="UP001597261">
    <property type="component" value="Unassembled WGS sequence"/>
</dbReference>
<organism evidence="3 4">
    <name type="scientific">Streptomyces caeni</name>
    <dbReference type="NCBI Taxonomy" id="2307231"/>
    <lineage>
        <taxon>Bacteria</taxon>
        <taxon>Bacillati</taxon>
        <taxon>Actinomycetota</taxon>
        <taxon>Actinomycetes</taxon>
        <taxon>Kitasatosporales</taxon>
        <taxon>Streptomycetaceae</taxon>
        <taxon>Streptomyces</taxon>
    </lineage>
</organism>
<dbReference type="EMBL" id="JBHUDX010000004">
    <property type="protein sequence ID" value="MFD1657002.1"/>
    <property type="molecule type" value="Genomic_DNA"/>
</dbReference>
<gene>
    <name evidence="3" type="ORF">ACFSL4_01810</name>
</gene>
<protein>
    <submittedName>
        <fullName evidence="3">Phage tail tape measure protein</fullName>
    </submittedName>
</protein>
<name>A0ABW4II51_9ACTN</name>
<dbReference type="SUPFAM" id="SSF53955">
    <property type="entry name" value="Lysozyme-like"/>
    <property type="match status" value="1"/>
</dbReference>
<evidence type="ECO:0000256" key="1">
    <source>
        <dbReference type="ARBA" id="ARBA00022612"/>
    </source>
</evidence>
<dbReference type="PANTHER" id="PTHR37813">
    <property type="entry name" value="FELS-2 PROPHAGE PROTEIN"/>
    <property type="match status" value="1"/>
</dbReference>
<evidence type="ECO:0000259" key="2">
    <source>
        <dbReference type="Pfam" id="PF10145"/>
    </source>
</evidence>
<evidence type="ECO:0000313" key="4">
    <source>
        <dbReference type="Proteomes" id="UP001597261"/>
    </source>
</evidence>
<reference evidence="4" key="1">
    <citation type="journal article" date="2019" name="Int. J. Syst. Evol. Microbiol.">
        <title>The Global Catalogue of Microorganisms (GCM) 10K type strain sequencing project: providing services to taxonomists for standard genome sequencing and annotation.</title>
        <authorList>
            <consortium name="The Broad Institute Genomics Platform"/>
            <consortium name="The Broad Institute Genome Sequencing Center for Infectious Disease"/>
            <person name="Wu L."/>
            <person name="Ma J."/>
        </authorList>
    </citation>
    <scope>NUCLEOTIDE SEQUENCE [LARGE SCALE GENOMIC DNA]</scope>
    <source>
        <strain evidence="4">CGMCC 1.12470</strain>
    </source>
</reference>